<evidence type="ECO:0000313" key="17">
    <source>
        <dbReference type="Proteomes" id="UP000252355"/>
    </source>
</evidence>
<dbReference type="GO" id="GO:0015031">
    <property type="term" value="P:protein transport"/>
    <property type="evidence" value="ECO:0007669"/>
    <property type="project" value="UniProtKB-KW"/>
</dbReference>
<dbReference type="PANTHER" id="PTHR12428:SF65">
    <property type="entry name" value="CYTOCHROME C OXIDASE ASSEMBLY PROTEIN COX18, MITOCHONDRIAL"/>
    <property type="match status" value="1"/>
</dbReference>
<gene>
    <name evidence="13" type="primary">yidC</name>
    <name evidence="16" type="ORF">OZSIB_2938</name>
</gene>
<comment type="subunit">
    <text evidence="13">Interacts with the Sec translocase complex via SecD. Specifically interacts with transmembrane segments of nascent integral membrane proteins during membrane integration.</text>
</comment>
<evidence type="ECO:0000256" key="5">
    <source>
        <dbReference type="ARBA" id="ARBA00022475"/>
    </source>
</evidence>
<dbReference type="GO" id="GO:0032977">
    <property type="term" value="F:membrane insertase activity"/>
    <property type="evidence" value="ECO:0007669"/>
    <property type="project" value="InterPro"/>
</dbReference>
<dbReference type="AlphaFoldDB" id="A0A367ZR55"/>
<evidence type="ECO:0000256" key="2">
    <source>
        <dbReference type="ARBA" id="ARBA00010527"/>
    </source>
</evidence>
<name>A0A367ZR55_9BACT</name>
<feature type="transmembrane region" description="Helical" evidence="13">
    <location>
        <begin position="499"/>
        <end position="523"/>
    </location>
</feature>
<evidence type="ECO:0000256" key="7">
    <source>
        <dbReference type="ARBA" id="ARBA00022927"/>
    </source>
</evidence>
<comment type="function">
    <text evidence="13">Required for the insertion and/or proper folding and/or complex formation of integral membrane proteins into the membrane. Involved in integration of membrane proteins that insert both dependently and independently of the Sec translocase complex, as well as at least some lipoproteins. Aids folding of multispanning membrane proteins.</text>
</comment>
<comment type="subcellular location">
    <subcellularLocation>
        <location evidence="1">Cell inner membrane</location>
        <topology evidence="1">Multi-pass membrane protein</topology>
    </subcellularLocation>
    <subcellularLocation>
        <location evidence="13">Cell membrane</location>
        <topology evidence="13">Multi-pass membrane protein</topology>
    </subcellularLocation>
</comment>
<evidence type="ECO:0000256" key="10">
    <source>
        <dbReference type="ARBA" id="ARBA00023186"/>
    </source>
</evidence>
<dbReference type="InterPro" id="IPR028053">
    <property type="entry name" value="Membr_insert_YidC_N"/>
</dbReference>
<dbReference type="InterPro" id="IPR019998">
    <property type="entry name" value="Membr_insert_YidC"/>
</dbReference>
<dbReference type="CDD" id="cd20070">
    <property type="entry name" value="5TM_YidC_Alb3"/>
    <property type="match status" value="1"/>
</dbReference>
<evidence type="ECO:0000256" key="11">
    <source>
        <dbReference type="ARBA" id="ARBA00033245"/>
    </source>
</evidence>
<accession>A0A367ZR55</accession>
<evidence type="ECO:0000256" key="13">
    <source>
        <dbReference type="HAMAP-Rule" id="MF_01810"/>
    </source>
</evidence>
<dbReference type="InterPro" id="IPR047196">
    <property type="entry name" value="YidC_ALB_C"/>
</dbReference>
<keyword evidence="4 13" id="KW-0813">Transport</keyword>
<dbReference type="Pfam" id="PF02096">
    <property type="entry name" value="60KD_IMP"/>
    <property type="match status" value="1"/>
</dbReference>
<evidence type="ECO:0000256" key="1">
    <source>
        <dbReference type="ARBA" id="ARBA00004429"/>
    </source>
</evidence>
<keyword evidence="7 13" id="KW-0653">Protein transport</keyword>
<dbReference type="NCBIfam" id="TIGR03592">
    <property type="entry name" value="yidC_oxa1_cterm"/>
    <property type="match status" value="1"/>
</dbReference>
<proteinExistence type="inferred from homology"/>
<dbReference type="PRINTS" id="PR01900">
    <property type="entry name" value="YIDCPROTEIN"/>
</dbReference>
<sequence>MSSHSLNCAPASIRRSAFSRRGRLACGLVALLAACFLLVRPGPGQTQPAERPPVSSVAARPLTAETADLDGDNLPDVRIETPRLRVVLAGKTGSIAVYYLKGVNFEENLYPPVLQDMGYSFASDTLTPFECTIGSEAFRHFGFHLKIEERTPEKIVVAATANVPLQSGVPQLGLIRRFTFSTTGYTFDLEQAVTNLGDEAMAVGDEAQGGVGVRFGPGLFLEPITNSFLLALKPDQVESFDKASAFMKAASAGGYTGVGLKSNYFCLLIDAKSPSRIAAQDFELHPSDPNKRGRTYRGEVVRVSGPPLLLKARETRASTMHIYFGPKLLDELRAIQREQVTDYGFLSTVLLRILQFFNHLYPNFGLSIVLLTVVVRILLYPLTLKQTKSMAKVQKIQPLVQDLKDRYRDNPQKFNEEVLKLYQKHDVNPLGGCLPLLLQLPILFALYNTINISVELRKTPFLWMNDLSKADPLLLLPIGIAALMYYQQGQMQDPQQQQMMAFMPMFMFVITWSLPAGLLVYWFTSSVLGVFQQLQANRIMAAMKEDKT</sequence>
<comment type="similarity">
    <text evidence="2 13">Belongs to the OXA1/ALB3/YidC family. Type 1 subfamily.</text>
</comment>
<dbReference type="Gene3D" id="2.70.98.90">
    <property type="match status" value="1"/>
</dbReference>
<evidence type="ECO:0000313" key="16">
    <source>
        <dbReference type="EMBL" id="RCK80625.1"/>
    </source>
</evidence>
<evidence type="ECO:0000256" key="3">
    <source>
        <dbReference type="ARBA" id="ARBA00015325"/>
    </source>
</evidence>
<dbReference type="PRINTS" id="PR00701">
    <property type="entry name" value="60KDINNERMP"/>
</dbReference>
<evidence type="ECO:0000256" key="6">
    <source>
        <dbReference type="ARBA" id="ARBA00022692"/>
    </source>
</evidence>
<dbReference type="EMBL" id="QOQW01000005">
    <property type="protein sequence ID" value="RCK80625.1"/>
    <property type="molecule type" value="Genomic_DNA"/>
</dbReference>
<evidence type="ECO:0000256" key="8">
    <source>
        <dbReference type="ARBA" id="ARBA00022989"/>
    </source>
</evidence>
<protein>
    <recommendedName>
        <fullName evidence="3 13">Membrane protein insertase YidC</fullName>
    </recommendedName>
    <alternativeName>
        <fullName evidence="12 13">Foldase YidC</fullName>
    </alternativeName>
    <alternativeName>
        <fullName evidence="11 13">Membrane integrase YidC</fullName>
    </alternativeName>
    <alternativeName>
        <fullName evidence="13">Membrane protein YidC</fullName>
    </alternativeName>
</protein>
<dbReference type="InterPro" id="IPR038221">
    <property type="entry name" value="YidC_periplasmic_sf"/>
</dbReference>
<reference evidence="16 17" key="1">
    <citation type="submission" date="2018-05" db="EMBL/GenBank/DDBJ databases">
        <title>A metagenomic window into the 2 km-deep terrestrial subsurface aquifer revealed taxonomically and functionally diverse microbial community comprising novel uncultured bacterial lineages.</title>
        <authorList>
            <person name="Kadnikov V.V."/>
            <person name="Mardanov A.V."/>
            <person name="Beletsky A.V."/>
            <person name="Banks D."/>
            <person name="Pimenov N.V."/>
            <person name="Frank Y.A."/>
            <person name="Karnachuk O.V."/>
            <person name="Ravin N.V."/>
        </authorList>
    </citation>
    <scope>NUCLEOTIDE SEQUENCE [LARGE SCALE GENOMIC DNA]</scope>
    <source>
        <strain evidence="16">BY5</strain>
    </source>
</reference>
<comment type="caution">
    <text evidence="13">Lacks conserved residue(s) required for the propagation of feature annotation.</text>
</comment>
<dbReference type="GO" id="GO:0005886">
    <property type="term" value="C:plasma membrane"/>
    <property type="evidence" value="ECO:0007669"/>
    <property type="project" value="UniProtKB-SubCell"/>
</dbReference>
<dbReference type="GO" id="GO:0051205">
    <property type="term" value="P:protein insertion into membrane"/>
    <property type="evidence" value="ECO:0007669"/>
    <property type="project" value="TreeGrafter"/>
</dbReference>
<evidence type="ECO:0000259" key="15">
    <source>
        <dbReference type="Pfam" id="PF14849"/>
    </source>
</evidence>
<feature type="domain" description="Membrane insertase YidC/Oxa/ALB C-terminal" evidence="14">
    <location>
        <begin position="364"/>
        <end position="537"/>
    </location>
</feature>
<organism evidence="16 17">
    <name type="scientific">Candidatus Ozemobacter sibiricus</name>
    <dbReference type="NCBI Taxonomy" id="2268124"/>
    <lineage>
        <taxon>Bacteria</taxon>
        <taxon>Candidatus Ozemobacteria</taxon>
        <taxon>Candidatus Ozemobacterales</taxon>
        <taxon>Candidatus Ozemobacteraceae</taxon>
        <taxon>Candidatus Ozemobacter</taxon>
    </lineage>
</organism>
<dbReference type="Pfam" id="PF14849">
    <property type="entry name" value="YidC_periplas"/>
    <property type="match status" value="1"/>
</dbReference>
<dbReference type="PANTHER" id="PTHR12428">
    <property type="entry name" value="OXA1"/>
    <property type="match status" value="1"/>
</dbReference>
<feature type="transmembrane region" description="Helical" evidence="13">
    <location>
        <begin position="360"/>
        <end position="382"/>
    </location>
</feature>
<evidence type="ECO:0000256" key="12">
    <source>
        <dbReference type="ARBA" id="ARBA00033342"/>
    </source>
</evidence>
<dbReference type="HAMAP" id="MF_01810">
    <property type="entry name" value="YidC_type1"/>
    <property type="match status" value="1"/>
</dbReference>
<keyword evidence="9 13" id="KW-0472">Membrane</keyword>
<feature type="transmembrane region" description="Helical" evidence="13">
    <location>
        <begin position="470"/>
        <end position="487"/>
    </location>
</feature>
<dbReference type="InterPro" id="IPR001708">
    <property type="entry name" value="YidC/ALB3/OXA1/COX18"/>
</dbReference>
<keyword evidence="5 13" id="KW-1003">Cell membrane</keyword>
<keyword evidence="10 13" id="KW-0143">Chaperone</keyword>
<keyword evidence="6 13" id="KW-0812">Transmembrane</keyword>
<evidence type="ECO:0000256" key="4">
    <source>
        <dbReference type="ARBA" id="ARBA00022448"/>
    </source>
</evidence>
<feature type="domain" description="Membrane insertase YidC N-terminal" evidence="15">
    <location>
        <begin position="159"/>
        <end position="348"/>
    </location>
</feature>
<evidence type="ECO:0000259" key="14">
    <source>
        <dbReference type="Pfam" id="PF02096"/>
    </source>
</evidence>
<keyword evidence="8 13" id="KW-1133">Transmembrane helix</keyword>
<evidence type="ECO:0000256" key="9">
    <source>
        <dbReference type="ARBA" id="ARBA00023136"/>
    </source>
</evidence>
<dbReference type="InterPro" id="IPR028055">
    <property type="entry name" value="YidC/Oxa/ALB_C"/>
</dbReference>
<dbReference type="Proteomes" id="UP000252355">
    <property type="component" value="Unassembled WGS sequence"/>
</dbReference>
<comment type="caution">
    <text evidence="16">The sequence shown here is derived from an EMBL/GenBank/DDBJ whole genome shotgun (WGS) entry which is preliminary data.</text>
</comment>